<name>A0ABT1S797_9FIRM</name>
<keyword evidence="3" id="KW-0378">Hydrolase</keyword>
<dbReference type="InterPro" id="IPR014883">
    <property type="entry name" value="VRR_NUC"/>
</dbReference>
<dbReference type="EMBL" id="JANGAC010000002">
    <property type="protein sequence ID" value="MCQ4922215.1"/>
    <property type="molecule type" value="Genomic_DNA"/>
</dbReference>
<keyword evidence="6" id="KW-1185">Reference proteome</keyword>
<comment type="caution">
    <text evidence="5">The sequence shown here is derived from an EMBL/GenBank/DDBJ whole genome shotgun (WGS) entry which is preliminary data.</text>
</comment>
<dbReference type="Proteomes" id="UP001524478">
    <property type="component" value="Unassembled WGS sequence"/>
</dbReference>
<feature type="domain" description="VRR-NUC" evidence="4">
    <location>
        <begin position="1"/>
        <end position="81"/>
    </location>
</feature>
<evidence type="ECO:0000256" key="1">
    <source>
        <dbReference type="ARBA" id="ARBA00001946"/>
    </source>
</evidence>
<sequence>MREKDIELKLKKEVEKIGGLSLKFTSPGTAGVPDRLVLLPKGKSGFVELKAIGKKLRPLQIKRKEQLEALGFQVYVIDDISQIGGILDEIQST</sequence>
<comment type="cofactor">
    <cofactor evidence="1">
        <name>Mg(2+)</name>
        <dbReference type="ChEBI" id="CHEBI:18420"/>
    </cofactor>
</comment>
<proteinExistence type="predicted"/>
<gene>
    <name evidence="5" type="ORF">NE686_03905</name>
</gene>
<accession>A0ABT1S797</accession>
<protein>
    <submittedName>
        <fullName evidence="5">VRR-NUC domain-containing protein</fullName>
    </submittedName>
</protein>
<reference evidence="5 6" key="1">
    <citation type="submission" date="2022-06" db="EMBL/GenBank/DDBJ databases">
        <title>Isolation of gut microbiota from human fecal samples.</title>
        <authorList>
            <person name="Pamer E.G."/>
            <person name="Barat B."/>
            <person name="Waligurski E."/>
            <person name="Medina S."/>
            <person name="Paddock L."/>
            <person name="Mostad J."/>
        </authorList>
    </citation>
    <scope>NUCLEOTIDE SEQUENCE [LARGE SCALE GENOMIC DNA]</scope>
    <source>
        <strain evidence="5 6">DFI.7.95</strain>
    </source>
</reference>
<dbReference type="SMART" id="SM00990">
    <property type="entry name" value="VRR_NUC"/>
    <property type="match status" value="1"/>
</dbReference>
<dbReference type="Gene3D" id="3.40.1350.10">
    <property type="match status" value="1"/>
</dbReference>
<evidence type="ECO:0000256" key="2">
    <source>
        <dbReference type="ARBA" id="ARBA00022722"/>
    </source>
</evidence>
<evidence type="ECO:0000313" key="5">
    <source>
        <dbReference type="EMBL" id="MCQ4922215.1"/>
    </source>
</evidence>
<dbReference type="InterPro" id="IPR011856">
    <property type="entry name" value="tRNA_endonuc-like_dom_sf"/>
</dbReference>
<keyword evidence="2" id="KW-0540">Nuclease</keyword>
<evidence type="ECO:0000256" key="3">
    <source>
        <dbReference type="ARBA" id="ARBA00022801"/>
    </source>
</evidence>
<evidence type="ECO:0000259" key="4">
    <source>
        <dbReference type="SMART" id="SM00990"/>
    </source>
</evidence>
<organism evidence="5 6">
    <name type="scientific">Tissierella carlieri</name>
    <dbReference type="NCBI Taxonomy" id="689904"/>
    <lineage>
        <taxon>Bacteria</taxon>
        <taxon>Bacillati</taxon>
        <taxon>Bacillota</taxon>
        <taxon>Tissierellia</taxon>
        <taxon>Tissierellales</taxon>
        <taxon>Tissierellaceae</taxon>
        <taxon>Tissierella</taxon>
    </lineage>
</organism>
<evidence type="ECO:0000313" key="6">
    <source>
        <dbReference type="Proteomes" id="UP001524478"/>
    </source>
</evidence>